<comment type="similarity">
    <text evidence="12">Belongs to the RNF181 family.</text>
</comment>
<name>A0AAV2T698_CALDB</name>
<dbReference type="SMART" id="SM00184">
    <property type="entry name" value="RING"/>
    <property type="match status" value="1"/>
</dbReference>
<dbReference type="SUPFAM" id="SSF57850">
    <property type="entry name" value="RING/U-box"/>
    <property type="match status" value="1"/>
</dbReference>
<evidence type="ECO:0000256" key="10">
    <source>
        <dbReference type="ARBA" id="ARBA00022989"/>
    </source>
</evidence>
<keyword evidence="6" id="KW-0479">Metal-binding</keyword>
<keyword evidence="8" id="KW-0833">Ubl conjugation pathway</keyword>
<evidence type="ECO:0000256" key="6">
    <source>
        <dbReference type="ARBA" id="ARBA00022723"/>
    </source>
</evidence>
<dbReference type="GO" id="GO:0016567">
    <property type="term" value="P:protein ubiquitination"/>
    <property type="evidence" value="ECO:0007669"/>
    <property type="project" value="UniProtKB-ARBA"/>
</dbReference>
<reference evidence="16" key="1">
    <citation type="submission" date="2024-06" db="EMBL/GenBank/DDBJ databases">
        <authorList>
            <person name="Liu X."/>
            <person name="Lenzi L."/>
            <person name="Haldenby T S."/>
            <person name="Uol C."/>
        </authorList>
    </citation>
    <scope>NUCLEOTIDE SEQUENCE</scope>
</reference>
<feature type="region of interest" description="Disordered" evidence="14">
    <location>
        <begin position="177"/>
        <end position="196"/>
    </location>
</feature>
<comment type="catalytic activity">
    <reaction evidence="1">
        <text>S-ubiquitinyl-[E2 ubiquitin-conjugating enzyme]-L-cysteine + [acceptor protein]-L-lysine = [E2 ubiquitin-conjugating enzyme]-L-cysteine + N(6)-ubiquitinyl-[acceptor protein]-L-lysine.</text>
        <dbReference type="EC" id="2.3.2.27"/>
    </reaction>
</comment>
<evidence type="ECO:0000256" key="4">
    <source>
        <dbReference type="ARBA" id="ARBA00022679"/>
    </source>
</evidence>
<keyword evidence="7 13" id="KW-0863">Zinc-finger</keyword>
<dbReference type="Proteomes" id="UP001497525">
    <property type="component" value="Unassembled WGS sequence"/>
</dbReference>
<dbReference type="GO" id="GO:0016020">
    <property type="term" value="C:membrane"/>
    <property type="evidence" value="ECO:0007669"/>
    <property type="project" value="UniProtKB-SubCell"/>
</dbReference>
<comment type="subcellular location">
    <subcellularLocation>
        <location evidence="2">Membrane</location>
    </subcellularLocation>
</comment>
<gene>
    <name evidence="16" type="ORF">CDAUBV1_LOCUS4456</name>
</gene>
<keyword evidence="10" id="KW-1133">Transmembrane helix</keyword>
<keyword evidence="11" id="KW-0472">Membrane</keyword>
<evidence type="ECO:0000313" key="16">
    <source>
        <dbReference type="EMBL" id="CAL5131925.1"/>
    </source>
</evidence>
<evidence type="ECO:0000313" key="17">
    <source>
        <dbReference type="Proteomes" id="UP001497525"/>
    </source>
</evidence>
<dbReference type="EMBL" id="CAXLJL010000112">
    <property type="protein sequence ID" value="CAL5131925.1"/>
    <property type="molecule type" value="Genomic_DNA"/>
</dbReference>
<evidence type="ECO:0000256" key="1">
    <source>
        <dbReference type="ARBA" id="ARBA00000900"/>
    </source>
</evidence>
<evidence type="ECO:0000256" key="9">
    <source>
        <dbReference type="ARBA" id="ARBA00022833"/>
    </source>
</evidence>
<dbReference type="InterPro" id="IPR001841">
    <property type="entry name" value="Znf_RING"/>
</dbReference>
<evidence type="ECO:0000256" key="5">
    <source>
        <dbReference type="ARBA" id="ARBA00022692"/>
    </source>
</evidence>
<dbReference type="EC" id="2.3.2.27" evidence="3"/>
<dbReference type="AlphaFoldDB" id="A0AAV2T698"/>
<evidence type="ECO:0000259" key="15">
    <source>
        <dbReference type="PROSITE" id="PS50089"/>
    </source>
</evidence>
<sequence>MASAIPRWYCHVCRQPTVPYIDEDDKESGHSERCPMCRQDFIEIISDNEETLFYEDSNETDILPVLMHLLSLTSDASSDGVGGPAGQLLRQLIRFVRHNAGVPPATKEELDRLPCFAITNSQTEQFKSCAICMEPYQSGESCMQMKCEHVFHTDCLRKWLEQHASCPMCRKDLSGNDVRNDDDDNDNEPLLFSLST</sequence>
<dbReference type="FunFam" id="3.30.40.10:FF:000127">
    <property type="entry name" value="E3 ubiquitin-protein ligase RNF181"/>
    <property type="match status" value="1"/>
</dbReference>
<dbReference type="PANTHER" id="PTHR46539">
    <property type="entry name" value="E3 UBIQUITIN-PROTEIN LIGASE ATL42"/>
    <property type="match status" value="1"/>
</dbReference>
<comment type="caution">
    <text evidence="16">The sequence shown here is derived from an EMBL/GenBank/DDBJ whole genome shotgun (WGS) entry which is preliminary data.</text>
</comment>
<keyword evidence="9" id="KW-0862">Zinc</keyword>
<evidence type="ECO:0000256" key="8">
    <source>
        <dbReference type="ARBA" id="ARBA00022786"/>
    </source>
</evidence>
<evidence type="ECO:0000256" key="3">
    <source>
        <dbReference type="ARBA" id="ARBA00012483"/>
    </source>
</evidence>
<organism evidence="16 17">
    <name type="scientific">Calicophoron daubneyi</name>
    <name type="common">Rumen fluke</name>
    <name type="synonym">Paramphistomum daubneyi</name>
    <dbReference type="NCBI Taxonomy" id="300641"/>
    <lineage>
        <taxon>Eukaryota</taxon>
        <taxon>Metazoa</taxon>
        <taxon>Spiralia</taxon>
        <taxon>Lophotrochozoa</taxon>
        <taxon>Platyhelminthes</taxon>
        <taxon>Trematoda</taxon>
        <taxon>Digenea</taxon>
        <taxon>Plagiorchiida</taxon>
        <taxon>Pronocephalata</taxon>
        <taxon>Paramphistomoidea</taxon>
        <taxon>Paramphistomidae</taxon>
        <taxon>Calicophoron</taxon>
    </lineage>
</organism>
<dbReference type="GO" id="GO:0008270">
    <property type="term" value="F:zinc ion binding"/>
    <property type="evidence" value="ECO:0007669"/>
    <property type="project" value="UniProtKB-KW"/>
</dbReference>
<dbReference type="Pfam" id="PF13639">
    <property type="entry name" value="zf-RING_2"/>
    <property type="match status" value="1"/>
</dbReference>
<dbReference type="PANTHER" id="PTHR46539:SF9">
    <property type="entry name" value="RING-H2 FINGER PROTEIN ATL56"/>
    <property type="match status" value="1"/>
</dbReference>
<evidence type="ECO:0000256" key="11">
    <source>
        <dbReference type="ARBA" id="ARBA00023136"/>
    </source>
</evidence>
<feature type="domain" description="RING-type" evidence="15">
    <location>
        <begin position="129"/>
        <end position="170"/>
    </location>
</feature>
<dbReference type="PROSITE" id="PS50089">
    <property type="entry name" value="ZF_RING_2"/>
    <property type="match status" value="1"/>
</dbReference>
<keyword evidence="4" id="KW-0808">Transferase</keyword>
<keyword evidence="5" id="KW-0812">Transmembrane</keyword>
<evidence type="ECO:0000256" key="14">
    <source>
        <dbReference type="SAM" id="MobiDB-lite"/>
    </source>
</evidence>
<dbReference type="InterPro" id="IPR013083">
    <property type="entry name" value="Znf_RING/FYVE/PHD"/>
</dbReference>
<evidence type="ECO:0000256" key="2">
    <source>
        <dbReference type="ARBA" id="ARBA00004370"/>
    </source>
</evidence>
<evidence type="ECO:0000256" key="7">
    <source>
        <dbReference type="ARBA" id="ARBA00022771"/>
    </source>
</evidence>
<evidence type="ECO:0000256" key="13">
    <source>
        <dbReference type="PROSITE-ProRule" id="PRU00175"/>
    </source>
</evidence>
<dbReference type="Gene3D" id="3.30.40.10">
    <property type="entry name" value="Zinc/RING finger domain, C3HC4 (zinc finger)"/>
    <property type="match status" value="1"/>
</dbReference>
<dbReference type="GO" id="GO:0061630">
    <property type="term" value="F:ubiquitin protein ligase activity"/>
    <property type="evidence" value="ECO:0007669"/>
    <property type="project" value="UniProtKB-EC"/>
</dbReference>
<accession>A0AAV2T698</accession>
<protein>
    <recommendedName>
        <fullName evidence="3">RING-type E3 ubiquitin transferase</fullName>
        <ecNumber evidence="3">2.3.2.27</ecNumber>
    </recommendedName>
</protein>
<proteinExistence type="inferred from homology"/>
<evidence type="ECO:0000256" key="12">
    <source>
        <dbReference type="ARBA" id="ARBA00038197"/>
    </source>
</evidence>